<dbReference type="GO" id="GO:0005509">
    <property type="term" value="F:calcium ion binding"/>
    <property type="evidence" value="ECO:0007669"/>
    <property type="project" value="InterPro"/>
</dbReference>
<dbReference type="AlphaFoldDB" id="A0A2T8F5L8"/>
<comment type="subcellular location">
    <subcellularLocation>
        <location evidence="1">Secreted</location>
    </subcellularLocation>
</comment>
<sequence length="466" mass="48792">MLMAVASSGAVVGAPAHADTPTCDGKPATIVGPGPGNVTHGTSGDDVIVTVAEGANNSPTGAIYTYEGDDTVCIVPGIGPIPQWNSPVMFTILTGPGNDKVFNQEPRPTNNLSVVLGLGSDTYVGNDRASETVYAGENVQNESLGPDDAKDFISTAGGMDWIYSGSPEPGSVNEDVLSTGLGSDLITHAGTGTTIDNGVEAEKGDRLNLVAGGWNQHPVTIDNRTRTATADTGVFLRWNNVRLFEVRGDSPLRFVGSDTLEGLYVRSSLPLNGRINVPVDASMNGGNDYFWFYNGIAPGRVDGGEGTDWLTPEDRDDCTDITSTLNATMTCTVETAGSTVTDNVALAGWERYATFHAQRNATVTGTTGPDEIFIYASNITARGLSGKDTIAAGQDHTRAVLRGDQGADRLYGGDGKDTLLGGRGADRIHGREGRDRILGGKGNDTAKGNAGNDYCIAEVRRSCEKP</sequence>
<dbReference type="GO" id="GO:0005576">
    <property type="term" value="C:extracellular region"/>
    <property type="evidence" value="ECO:0007669"/>
    <property type="project" value="UniProtKB-SubCell"/>
</dbReference>
<dbReference type="Proteomes" id="UP000246018">
    <property type="component" value="Unassembled WGS sequence"/>
</dbReference>
<dbReference type="InterPro" id="IPR050557">
    <property type="entry name" value="RTX_toxin/Mannuronan_C5-epim"/>
</dbReference>
<proteinExistence type="predicted"/>
<evidence type="ECO:0000256" key="2">
    <source>
        <dbReference type="ARBA" id="ARBA00022525"/>
    </source>
</evidence>
<gene>
    <name evidence="3" type="ORF">DDE18_19470</name>
</gene>
<comment type="caution">
    <text evidence="3">The sequence shown here is derived from an EMBL/GenBank/DDBJ whole genome shotgun (WGS) entry which is preliminary data.</text>
</comment>
<evidence type="ECO:0008006" key="5">
    <source>
        <dbReference type="Google" id="ProtNLM"/>
    </source>
</evidence>
<keyword evidence="4" id="KW-1185">Reference proteome</keyword>
<dbReference type="PROSITE" id="PS00330">
    <property type="entry name" value="HEMOLYSIN_CALCIUM"/>
    <property type="match status" value="2"/>
</dbReference>
<reference evidence="3 4" key="1">
    <citation type="submission" date="2018-04" db="EMBL/GenBank/DDBJ databases">
        <title>Genome of Nocardioides gansuensis WSJ-1.</title>
        <authorList>
            <person name="Wu S."/>
            <person name="Wang G."/>
        </authorList>
    </citation>
    <scope>NUCLEOTIDE SEQUENCE [LARGE SCALE GENOMIC DNA]</scope>
    <source>
        <strain evidence="3 4">WSJ-1</strain>
    </source>
</reference>
<evidence type="ECO:0000313" key="3">
    <source>
        <dbReference type="EMBL" id="PVG81014.1"/>
    </source>
</evidence>
<accession>A0A2T8F5L8</accession>
<dbReference type="PANTHER" id="PTHR38340">
    <property type="entry name" value="S-LAYER PROTEIN"/>
    <property type="match status" value="1"/>
</dbReference>
<keyword evidence="2" id="KW-0964">Secreted</keyword>
<dbReference type="InterPro" id="IPR011049">
    <property type="entry name" value="Serralysin-like_metalloprot_C"/>
</dbReference>
<dbReference type="PANTHER" id="PTHR38340:SF1">
    <property type="entry name" value="S-LAYER PROTEIN"/>
    <property type="match status" value="1"/>
</dbReference>
<name>A0A2T8F5L8_9ACTN</name>
<organism evidence="3 4">
    <name type="scientific">Nocardioides gansuensis</name>
    <dbReference type="NCBI Taxonomy" id="2138300"/>
    <lineage>
        <taxon>Bacteria</taxon>
        <taxon>Bacillati</taxon>
        <taxon>Actinomycetota</taxon>
        <taxon>Actinomycetes</taxon>
        <taxon>Propionibacteriales</taxon>
        <taxon>Nocardioidaceae</taxon>
        <taxon>Nocardioides</taxon>
    </lineage>
</organism>
<protein>
    <recommendedName>
        <fullName evidence="5">Calcium-binding protein</fullName>
    </recommendedName>
</protein>
<dbReference type="Pfam" id="PF00353">
    <property type="entry name" value="HemolysinCabind"/>
    <property type="match status" value="2"/>
</dbReference>
<dbReference type="InterPro" id="IPR018511">
    <property type="entry name" value="Hemolysin-typ_Ca-bd_CS"/>
</dbReference>
<dbReference type="PRINTS" id="PR00313">
    <property type="entry name" value="CABNDNGRPT"/>
</dbReference>
<evidence type="ECO:0000313" key="4">
    <source>
        <dbReference type="Proteomes" id="UP000246018"/>
    </source>
</evidence>
<dbReference type="SUPFAM" id="SSF51120">
    <property type="entry name" value="beta-Roll"/>
    <property type="match status" value="2"/>
</dbReference>
<dbReference type="InterPro" id="IPR001343">
    <property type="entry name" value="Hemolysn_Ca-bd"/>
</dbReference>
<evidence type="ECO:0000256" key="1">
    <source>
        <dbReference type="ARBA" id="ARBA00004613"/>
    </source>
</evidence>
<dbReference type="EMBL" id="QDGZ01000010">
    <property type="protein sequence ID" value="PVG81014.1"/>
    <property type="molecule type" value="Genomic_DNA"/>
</dbReference>
<dbReference type="Gene3D" id="2.150.10.10">
    <property type="entry name" value="Serralysin-like metalloprotease, C-terminal"/>
    <property type="match status" value="1"/>
</dbReference>